<dbReference type="InParanoid" id="A0A409XJ67"/>
<proteinExistence type="predicted"/>
<name>A0A409XJ67_PSICY</name>
<protein>
    <submittedName>
        <fullName evidence="1">Uncharacterized protein</fullName>
    </submittedName>
</protein>
<dbReference type="OrthoDB" id="3515175at2759"/>
<sequence length="574" mass="65286">MGQRHQAFIIARVTLEGGGKTQYQGLGALHHQWCYGSLPLKAAQRFMTLIKQPDNAEVIREELRVLGDDNRKSSCPFTQFLFESSWSADLNSENSIYANNCWDLGADKTPNECNNNDGFTVIDITDPENASYCFILDAGALTPISAEEYIRNYYSKEEEEEDETIRNLVQRTLPFFVDVPLIVSDVLEETWKYRSYRRHHEEIPVTVVPRSSEVPSLVALTLIPAVEQAIIDNNIDALDTLVLDPDKASIIENLIRPKNPVPDSAFRLLLKLLCAHKKPRSRILDLTGFNFSGEQIIHFVREYAKVQKLDVDILKLSNNDQMNINALRQILAAFPVIRRLVLFNTAITDAELIALVRDEHELIRHIEGLIHPAFLNVRPNKTLFTPAFTYLTFGSYGEVIEVSLPFFTPNSLVQALTDYMRLLNEENECTPHENFQAAMAAFATESRQMDKSWYERTVPFVPSCSGGGQWILIIVDGSSRILHNEAQKNKDVARCRNNYAFIRFNQKPVEDVDVAKATDGSLPFDLYDIRAFFKELELDGRPAPDHKSLEQLCGIYTTTARLLSYEIVVELFDE</sequence>
<dbReference type="AlphaFoldDB" id="A0A409XJ67"/>
<organism evidence="1 2">
    <name type="scientific">Psilocybe cyanescens</name>
    <dbReference type="NCBI Taxonomy" id="93625"/>
    <lineage>
        <taxon>Eukaryota</taxon>
        <taxon>Fungi</taxon>
        <taxon>Dikarya</taxon>
        <taxon>Basidiomycota</taxon>
        <taxon>Agaricomycotina</taxon>
        <taxon>Agaricomycetes</taxon>
        <taxon>Agaricomycetidae</taxon>
        <taxon>Agaricales</taxon>
        <taxon>Agaricineae</taxon>
        <taxon>Strophariaceae</taxon>
        <taxon>Psilocybe</taxon>
    </lineage>
</organism>
<dbReference type="Proteomes" id="UP000283269">
    <property type="component" value="Unassembled WGS sequence"/>
</dbReference>
<accession>A0A409XJ67</accession>
<reference evidence="1 2" key="1">
    <citation type="journal article" date="2018" name="Evol. Lett.">
        <title>Horizontal gene cluster transfer increased hallucinogenic mushroom diversity.</title>
        <authorList>
            <person name="Reynolds H.T."/>
            <person name="Vijayakumar V."/>
            <person name="Gluck-Thaler E."/>
            <person name="Korotkin H.B."/>
            <person name="Matheny P.B."/>
            <person name="Slot J.C."/>
        </authorList>
    </citation>
    <scope>NUCLEOTIDE SEQUENCE [LARGE SCALE GENOMIC DNA]</scope>
    <source>
        <strain evidence="1 2">2631</strain>
    </source>
</reference>
<dbReference type="STRING" id="93625.A0A409XJ67"/>
<keyword evidence="2" id="KW-1185">Reference proteome</keyword>
<dbReference type="EMBL" id="NHYD01001548">
    <property type="protein sequence ID" value="PPQ90778.1"/>
    <property type="molecule type" value="Genomic_DNA"/>
</dbReference>
<evidence type="ECO:0000313" key="2">
    <source>
        <dbReference type="Proteomes" id="UP000283269"/>
    </source>
</evidence>
<evidence type="ECO:0000313" key="1">
    <source>
        <dbReference type="EMBL" id="PPQ90778.1"/>
    </source>
</evidence>
<gene>
    <name evidence="1" type="ORF">CVT25_010167</name>
</gene>
<dbReference type="SUPFAM" id="SSF52047">
    <property type="entry name" value="RNI-like"/>
    <property type="match status" value="1"/>
</dbReference>
<comment type="caution">
    <text evidence="1">The sequence shown here is derived from an EMBL/GenBank/DDBJ whole genome shotgun (WGS) entry which is preliminary data.</text>
</comment>